<dbReference type="EMBL" id="FMUE01000002">
    <property type="protein sequence ID" value="SCX08823.1"/>
    <property type="molecule type" value="Genomic_DNA"/>
</dbReference>
<gene>
    <name evidence="1" type="ORF">DSM25559_0766</name>
</gene>
<reference evidence="2" key="1">
    <citation type="submission" date="2016-10" db="EMBL/GenBank/DDBJ databases">
        <authorList>
            <person name="Wibberg D."/>
        </authorList>
    </citation>
    <scope>NUCLEOTIDE SEQUENCE [LARGE SCALE GENOMIC DNA]</scope>
</reference>
<dbReference type="SUPFAM" id="SSF55920">
    <property type="entry name" value="Creatinase/aminopeptidase"/>
    <property type="match status" value="1"/>
</dbReference>
<accession>A0A1R3TBF4</accession>
<protein>
    <submittedName>
        <fullName evidence="1">Uncharacterized protein</fullName>
    </submittedName>
</protein>
<sequence length="114" mass="12841">MDDGSERLIPRQYVKNIDWEAQGRTLMHVYPATHGPHNPIGHSVGMAGGQNSFNIFSHNYDRMEEGMVFVLHTQWLEPLSAGCNVGDMYVVTRDGFENLSRHTQLETHCIAAEA</sequence>
<organism evidence="1 2">
    <name type="scientific">Agrobacterium rosae</name>
    <dbReference type="NCBI Taxonomy" id="1972867"/>
    <lineage>
        <taxon>Bacteria</taxon>
        <taxon>Pseudomonadati</taxon>
        <taxon>Pseudomonadota</taxon>
        <taxon>Alphaproteobacteria</taxon>
        <taxon>Hyphomicrobiales</taxon>
        <taxon>Rhizobiaceae</taxon>
        <taxon>Rhizobium/Agrobacterium group</taxon>
        <taxon>Agrobacterium</taxon>
    </lineage>
</organism>
<proteinExistence type="predicted"/>
<evidence type="ECO:0000313" key="1">
    <source>
        <dbReference type="EMBL" id="SCX08823.1"/>
    </source>
</evidence>
<dbReference type="STRING" id="1907666.DSM25559_0766"/>
<dbReference type="Gene3D" id="3.90.230.10">
    <property type="entry name" value="Creatinase/methionine aminopeptidase superfamily"/>
    <property type="match status" value="1"/>
</dbReference>
<dbReference type="AlphaFoldDB" id="A0A1R3TBF4"/>
<dbReference type="InterPro" id="IPR036005">
    <property type="entry name" value="Creatinase/aminopeptidase-like"/>
</dbReference>
<name>A0A1R3TBF4_9HYPH</name>
<evidence type="ECO:0000313" key="2">
    <source>
        <dbReference type="Proteomes" id="UP000187891"/>
    </source>
</evidence>
<dbReference type="Proteomes" id="UP000187891">
    <property type="component" value="Unassembled WGS sequence"/>
</dbReference>